<evidence type="ECO:0000256" key="4">
    <source>
        <dbReference type="ARBA" id="ARBA00023002"/>
    </source>
</evidence>
<keyword evidence="7" id="KW-1185">Reference proteome</keyword>
<dbReference type="GO" id="GO:0050660">
    <property type="term" value="F:flavin adenine dinucleotide binding"/>
    <property type="evidence" value="ECO:0007669"/>
    <property type="project" value="InterPro"/>
</dbReference>
<evidence type="ECO:0000256" key="3">
    <source>
        <dbReference type="ARBA" id="ARBA00022827"/>
    </source>
</evidence>
<dbReference type="GO" id="GO:0050661">
    <property type="term" value="F:NADP binding"/>
    <property type="evidence" value="ECO:0007669"/>
    <property type="project" value="InterPro"/>
</dbReference>
<dbReference type="GO" id="GO:0004499">
    <property type="term" value="F:N,N-dimethylaniline monooxygenase activity"/>
    <property type="evidence" value="ECO:0007669"/>
    <property type="project" value="InterPro"/>
</dbReference>
<dbReference type="AlphaFoldDB" id="A0AAW1Y6I1"/>
<evidence type="ECO:0000256" key="1">
    <source>
        <dbReference type="ARBA" id="ARBA00009183"/>
    </source>
</evidence>
<dbReference type="PANTHER" id="PTHR23023">
    <property type="entry name" value="DIMETHYLANILINE MONOOXYGENASE"/>
    <property type="match status" value="1"/>
</dbReference>
<comment type="caution">
    <text evidence="6">The sequence shown here is derived from an EMBL/GenBank/DDBJ whole genome shotgun (WGS) entry which is preliminary data.</text>
</comment>
<evidence type="ECO:0000256" key="5">
    <source>
        <dbReference type="RuleBase" id="RU361177"/>
    </source>
</evidence>
<sequence length="264" mass="30232">MERQVAIVGAGISGLLACKYMLSNGFRPNVFEASNGVGGVWTKTVETTKIQTPKAFYQFSDFPWPSSVTEDHPTQNQVLDYIQSYARHFDLPKHIKFNTKLKREMESYIQDKQILSTEVFVEDFVILCIGRFSDVPNIPEFPPNKGPEAWMDYADMDYESAAKFVTGKQATVLDFRNLQWSVQKQMGPKIPAVLYKTEHWNVPDYLPWGVPLEYLYFNCFTELLVHKPGEGFLLGLLATFLAPLRWAFSKFVETHINKKLGLAK</sequence>
<dbReference type="Gene3D" id="3.50.50.60">
    <property type="entry name" value="FAD/NAD(P)-binding domain"/>
    <property type="match status" value="1"/>
</dbReference>
<reference evidence="6 7" key="1">
    <citation type="journal article" date="2023" name="G3 (Bethesda)">
        <title>A chromosome-length genome assembly and annotation of blackberry (Rubus argutus, cv. 'Hillquist').</title>
        <authorList>
            <person name="Bruna T."/>
            <person name="Aryal R."/>
            <person name="Dudchenko O."/>
            <person name="Sargent D.J."/>
            <person name="Mead D."/>
            <person name="Buti M."/>
            <person name="Cavallini A."/>
            <person name="Hytonen T."/>
            <person name="Andres J."/>
            <person name="Pham M."/>
            <person name="Weisz D."/>
            <person name="Mascagni F."/>
            <person name="Usai G."/>
            <person name="Natali L."/>
            <person name="Bassil N."/>
            <person name="Fernandez G.E."/>
            <person name="Lomsadze A."/>
            <person name="Armour M."/>
            <person name="Olukolu B."/>
            <person name="Poorten T."/>
            <person name="Britton C."/>
            <person name="Davik J."/>
            <person name="Ashrafi H."/>
            <person name="Aiden E.L."/>
            <person name="Borodovsky M."/>
            <person name="Worthington M."/>
        </authorList>
    </citation>
    <scope>NUCLEOTIDE SEQUENCE [LARGE SCALE GENOMIC DNA]</scope>
    <source>
        <strain evidence="6">PI 553951</strain>
    </source>
</reference>
<dbReference type="EMBL" id="JBEDUW010000002">
    <property type="protein sequence ID" value="KAK9944346.1"/>
    <property type="molecule type" value="Genomic_DNA"/>
</dbReference>
<dbReference type="SUPFAM" id="SSF51905">
    <property type="entry name" value="FAD/NAD(P)-binding domain"/>
    <property type="match status" value="1"/>
</dbReference>
<keyword evidence="5" id="KW-0503">Monooxygenase</keyword>
<name>A0AAW1Y6I1_RUBAR</name>
<dbReference type="EC" id="1.-.-.-" evidence="5"/>
<organism evidence="6 7">
    <name type="scientific">Rubus argutus</name>
    <name type="common">Southern blackberry</name>
    <dbReference type="NCBI Taxonomy" id="59490"/>
    <lineage>
        <taxon>Eukaryota</taxon>
        <taxon>Viridiplantae</taxon>
        <taxon>Streptophyta</taxon>
        <taxon>Embryophyta</taxon>
        <taxon>Tracheophyta</taxon>
        <taxon>Spermatophyta</taxon>
        <taxon>Magnoliopsida</taxon>
        <taxon>eudicotyledons</taxon>
        <taxon>Gunneridae</taxon>
        <taxon>Pentapetalae</taxon>
        <taxon>rosids</taxon>
        <taxon>fabids</taxon>
        <taxon>Rosales</taxon>
        <taxon>Rosaceae</taxon>
        <taxon>Rosoideae</taxon>
        <taxon>Rosoideae incertae sedis</taxon>
        <taxon>Rubus</taxon>
    </lineage>
</organism>
<keyword evidence="4 5" id="KW-0560">Oxidoreductase</keyword>
<keyword evidence="2 5" id="KW-0285">Flavoprotein</keyword>
<evidence type="ECO:0000313" key="7">
    <source>
        <dbReference type="Proteomes" id="UP001457282"/>
    </source>
</evidence>
<dbReference type="Pfam" id="PF00743">
    <property type="entry name" value="FMO-like"/>
    <property type="match status" value="1"/>
</dbReference>
<dbReference type="Proteomes" id="UP001457282">
    <property type="component" value="Unassembled WGS sequence"/>
</dbReference>
<comment type="similarity">
    <text evidence="1 5">Belongs to the FMO family.</text>
</comment>
<dbReference type="PROSITE" id="PS51257">
    <property type="entry name" value="PROKAR_LIPOPROTEIN"/>
    <property type="match status" value="1"/>
</dbReference>
<evidence type="ECO:0000313" key="6">
    <source>
        <dbReference type="EMBL" id="KAK9944346.1"/>
    </source>
</evidence>
<dbReference type="InterPro" id="IPR020946">
    <property type="entry name" value="Flavin_mOase-like"/>
</dbReference>
<gene>
    <name evidence="6" type="ORF">M0R45_009919</name>
</gene>
<comment type="cofactor">
    <cofactor evidence="5">
        <name>FAD</name>
        <dbReference type="ChEBI" id="CHEBI:57692"/>
    </cofactor>
</comment>
<protein>
    <recommendedName>
        <fullName evidence="5">Flavin-containing monooxygenase</fullName>
        <ecNumber evidence="5">1.-.-.-</ecNumber>
    </recommendedName>
</protein>
<keyword evidence="3 5" id="KW-0274">FAD</keyword>
<dbReference type="InterPro" id="IPR050346">
    <property type="entry name" value="FMO-like"/>
</dbReference>
<accession>A0AAW1Y6I1</accession>
<dbReference type="InterPro" id="IPR036188">
    <property type="entry name" value="FAD/NAD-bd_sf"/>
</dbReference>
<proteinExistence type="inferred from homology"/>
<evidence type="ECO:0000256" key="2">
    <source>
        <dbReference type="ARBA" id="ARBA00022630"/>
    </source>
</evidence>